<evidence type="ECO:0000313" key="3">
    <source>
        <dbReference type="Proteomes" id="UP000042997"/>
    </source>
</evidence>
<dbReference type="Proteomes" id="UP000042997">
    <property type="component" value="Unassembled WGS sequence"/>
</dbReference>
<gene>
    <name evidence="2" type="ORF">RHRU231_90033</name>
</gene>
<sequence>MLALLLVLFGDLPAYLVHVEGLDLGHEILERGRRQGPGLVEHEDAFPERHDRGDGPDVRRRRDALFGFGVDLGVHDVRVLLRGRLERGGEGAARPAPRRPEVDEDHVVTGDDVVEVLLGESLGGHRDPFGRVLIASTSRRDRFFPRVPAPAGDTHLADTAAGPDLGADHRPRPDPARNVRR</sequence>
<feature type="compositionally biased region" description="Basic and acidic residues" evidence="1">
    <location>
        <begin position="166"/>
        <end position="181"/>
    </location>
</feature>
<reference evidence="2 3" key="1">
    <citation type="journal article" date="2014" name="Genome Announc.">
        <title>Draft Genome Sequence of Propane- and Butane-Oxidizing Actinobacterium Rhodococcus ruber IEGM 231.</title>
        <authorList>
            <person name="Ivshina I.B."/>
            <person name="Kuyukina M.S."/>
            <person name="Krivoruchko A.V."/>
            <person name="Barbe V."/>
            <person name="Fischer C."/>
        </authorList>
    </citation>
    <scope>NUCLEOTIDE SEQUENCE [LARGE SCALE GENOMIC DNA]</scope>
</reference>
<feature type="region of interest" description="Disordered" evidence="1">
    <location>
        <begin position="144"/>
        <end position="181"/>
    </location>
</feature>
<name>A0A098BTE1_9NOCA</name>
<dbReference type="EMBL" id="CCSD01000105">
    <property type="protein sequence ID" value="CDZ91948.1"/>
    <property type="molecule type" value="Genomic_DNA"/>
</dbReference>
<dbReference type="AlphaFoldDB" id="A0A098BTE1"/>
<evidence type="ECO:0000313" key="2">
    <source>
        <dbReference type="EMBL" id="CDZ91948.1"/>
    </source>
</evidence>
<accession>A0A098BTE1</accession>
<organism evidence="2 3">
    <name type="scientific">Rhodococcus ruber</name>
    <dbReference type="NCBI Taxonomy" id="1830"/>
    <lineage>
        <taxon>Bacteria</taxon>
        <taxon>Bacillati</taxon>
        <taxon>Actinomycetota</taxon>
        <taxon>Actinomycetes</taxon>
        <taxon>Mycobacteriales</taxon>
        <taxon>Nocardiaceae</taxon>
        <taxon>Rhodococcus</taxon>
    </lineage>
</organism>
<protein>
    <submittedName>
        <fullName evidence="2">Uncharacterized protein</fullName>
    </submittedName>
</protein>
<proteinExistence type="predicted"/>
<evidence type="ECO:0000256" key="1">
    <source>
        <dbReference type="SAM" id="MobiDB-lite"/>
    </source>
</evidence>